<comment type="function">
    <text evidence="3">Nucleoside triphosphate pyrophosphatase. May have a dual role in cell division arrest and in preventing the incorporation of modified nucleotides into cellular nucleic acids.</text>
</comment>
<dbReference type="Proteomes" id="UP001431656">
    <property type="component" value="Chromosome"/>
</dbReference>
<dbReference type="InterPro" id="IPR003697">
    <property type="entry name" value="Maf-like"/>
</dbReference>
<comment type="catalytic activity">
    <reaction evidence="3">
        <text>a 2'-deoxyribonucleoside 5'-triphosphate + H2O = a 2'-deoxyribonucleoside 5'-phosphate + diphosphate + H(+)</text>
        <dbReference type="Rhea" id="RHEA:44644"/>
        <dbReference type="ChEBI" id="CHEBI:15377"/>
        <dbReference type="ChEBI" id="CHEBI:15378"/>
        <dbReference type="ChEBI" id="CHEBI:33019"/>
        <dbReference type="ChEBI" id="CHEBI:61560"/>
        <dbReference type="ChEBI" id="CHEBI:65317"/>
        <dbReference type="EC" id="3.6.1.9"/>
    </reaction>
</comment>
<comment type="cofactor">
    <cofactor evidence="1 3">
        <name>a divalent metal cation</name>
        <dbReference type="ChEBI" id="CHEBI:60240"/>
    </cofactor>
</comment>
<dbReference type="CDD" id="cd00555">
    <property type="entry name" value="Maf"/>
    <property type="match status" value="1"/>
</dbReference>
<dbReference type="GO" id="GO:0009117">
    <property type="term" value="P:nucleotide metabolic process"/>
    <property type="evidence" value="ECO:0007669"/>
    <property type="project" value="UniProtKB-KW"/>
</dbReference>
<dbReference type="Pfam" id="PF02545">
    <property type="entry name" value="Maf"/>
    <property type="match status" value="1"/>
</dbReference>
<accession>A0AAN0K7H7</accession>
<dbReference type="PANTHER" id="PTHR43213:SF5">
    <property type="entry name" value="BIFUNCTIONAL DTTP_UTP PYROPHOSPHATASE_METHYLTRANSFERASE PROTEIN-RELATED"/>
    <property type="match status" value="1"/>
</dbReference>
<dbReference type="KEGG" id="broo:brsh051_22990"/>
<dbReference type="PANTHER" id="PTHR43213">
    <property type="entry name" value="BIFUNCTIONAL DTTP/UTP PYROPHOSPHATASE/METHYLTRANSFERASE PROTEIN-RELATED"/>
    <property type="match status" value="1"/>
</dbReference>
<evidence type="ECO:0000256" key="2">
    <source>
        <dbReference type="ARBA" id="ARBA00022801"/>
    </source>
</evidence>
<dbReference type="SUPFAM" id="SSF52972">
    <property type="entry name" value="ITPase-like"/>
    <property type="match status" value="1"/>
</dbReference>
<dbReference type="EC" id="3.6.1.9" evidence="3"/>
<dbReference type="AlphaFoldDB" id="A0AAN0K7H7"/>
<protein>
    <recommendedName>
        <fullName evidence="3">Nucleoside triphosphate pyrophosphatase</fullName>
        <ecNumber evidence="3">3.6.1.9</ecNumber>
    </recommendedName>
    <alternativeName>
        <fullName evidence="3">Nucleotide pyrophosphatase</fullName>
        <shortName evidence="3">Nucleotide PPase</shortName>
    </alternativeName>
</protein>
<dbReference type="GO" id="GO:0047429">
    <property type="term" value="F:nucleoside triphosphate diphosphatase activity"/>
    <property type="evidence" value="ECO:0007669"/>
    <property type="project" value="UniProtKB-EC"/>
</dbReference>
<evidence type="ECO:0000313" key="4">
    <source>
        <dbReference type="EMBL" id="BEH03018.1"/>
    </source>
</evidence>
<comment type="caution">
    <text evidence="3">Lacks conserved residue(s) required for the propagation of feature annotation.</text>
</comment>
<dbReference type="InterPro" id="IPR029001">
    <property type="entry name" value="ITPase-like_fam"/>
</dbReference>
<dbReference type="PIRSF" id="PIRSF006305">
    <property type="entry name" value="Maf"/>
    <property type="match status" value="1"/>
</dbReference>
<keyword evidence="3" id="KW-0546">Nucleotide metabolism</keyword>
<dbReference type="Gene3D" id="3.90.950.10">
    <property type="match status" value="1"/>
</dbReference>
<gene>
    <name evidence="4" type="ORF">brsh051_22990</name>
</gene>
<comment type="catalytic activity">
    <reaction evidence="3">
        <text>a ribonucleoside 5'-triphosphate + H2O = a ribonucleoside 5'-phosphate + diphosphate + H(+)</text>
        <dbReference type="Rhea" id="RHEA:23996"/>
        <dbReference type="ChEBI" id="CHEBI:15377"/>
        <dbReference type="ChEBI" id="CHEBI:15378"/>
        <dbReference type="ChEBI" id="CHEBI:33019"/>
        <dbReference type="ChEBI" id="CHEBI:58043"/>
        <dbReference type="ChEBI" id="CHEBI:61557"/>
        <dbReference type="EC" id="3.6.1.9"/>
    </reaction>
</comment>
<dbReference type="HAMAP" id="MF_00528">
    <property type="entry name" value="Maf"/>
    <property type="match status" value="1"/>
</dbReference>
<keyword evidence="2 3" id="KW-0378">Hydrolase</keyword>
<evidence type="ECO:0000313" key="5">
    <source>
        <dbReference type="Proteomes" id="UP001431656"/>
    </source>
</evidence>
<feature type="active site" description="Proton acceptor" evidence="3">
    <location>
        <position position="85"/>
    </location>
</feature>
<sequence>MPKPTAAPQPRLVVLGSSSPARLLTLQQAGIEPLIVVPDVDEQTVHRPGAPEMTAELARLKGESVLRKIEASGELEAPFVLLACDSMLEIEGRVYGKPGTQEAAIVRWYRMRARQGLFYTGHYVAVVHGSDDVRSQVRVAETGVTFADLTDAEIAAYAATGEPQRVAGGFTIDGFGGPFITRISGDPHNVVGISLPLVRQMLLDLGVAWQGLWALDQGGEEL</sequence>
<keyword evidence="5" id="KW-1185">Reference proteome</keyword>
<dbReference type="EMBL" id="AP028056">
    <property type="protein sequence ID" value="BEH03018.1"/>
    <property type="molecule type" value="Genomic_DNA"/>
</dbReference>
<dbReference type="NCBIfam" id="TIGR00172">
    <property type="entry name" value="maf"/>
    <property type="match status" value="1"/>
</dbReference>
<keyword evidence="3" id="KW-0963">Cytoplasm</keyword>
<dbReference type="GO" id="GO:0005737">
    <property type="term" value="C:cytoplasm"/>
    <property type="evidence" value="ECO:0007669"/>
    <property type="project" value="UniProtKB-SubCell"/>
</dbReference>
<evidence type="ECO:0000256" key="3">
    <source>
        <dbReference type="HAMAP-Rule" id="MF_00528"/>
    </source>
</evidence>
<reference evidence="4" key="1">
    <citation type="journal article" date="2024" name="Int. J. Syst. Evol. Microbiol.">
        <title>Brooklawnia propionicigenes sp. nov., a facultatively anaerobic, propionate-producing bacterium isolated from a methanogenic reactor treating waste from cattle farms.</title>
        <authorList>
            <person name="Akita Y."/>
            <person name="Ueki A."/>
            <person name="Tonouchi A."/>
            <person name="Sugawara Y."/>
            <person name="Honma S."/>
            <person name="Kaku N."/>
            <person name="Ueki K."/>
        </authorList>
    </citation>
    <scope>NUCLEOTIDE SEQUENCE</scope>
    <source>
        <strain evidence="4">SH051</strain>
    </source>
</reference>
<proteinExistence type="inferred from homology"/>
<organism evidence="4 5">
    <name type="scientific">Brooklawnia propionicigenes</name>
    <dbReference type="NCBI Taxonomy" id="3041175"/>
    <lineage>
        <taxon>Bacteria</taxon>
        <taxon>Bacillati</taxon>
        <taxon>Actinomycetota</taxon>
        <taxon>Actinomycetes</taxon>
        <taxon>Propionibacteriales</taxon>
        <taxon>Propionibacteriaceae</taxon>
        <taxon>Brooklawnia</taxon>
    </lineage>
</organism>
<comment type="similarity">
    <text evidence="3">Belongs to the Maf family.</text>
</comment>
<evidence type="ECO:0000256" key="1">
    <source>
        <dbReference type="ARBA" id="ARBA00001968"/>
    </source>
</evidence>
<name>A0AAN0K7H7_9ACTN</name>
<comment type="subcellular location">
    <subcellularLocation>
        <location evidence="3">Cytoplasm</location>
    </subcellularLocation>
</comment>